<organism evidence="1 2">
    <name type="scientific">Blepharisma stoltei</name>
    <dbReference type="NCBI Taxonomy" id="1481888"/>
    <lineage>
        <taxon>Eukaryota</taxon>
        <taxon>Sar</taxon>
        <taxon>Alveolata</taxon>
        <taxon>Ciliophora</taxon>
        <taxon>Postciliodesmatophora</taxon>
        <taxon>Heterotrichea</taxon>
        <taxon>Heterotrichida</taxon>
        <taxon>Blepharismidae</taxon>
        <taxon>Blepharisma</taxon>
    </lineage>
</organism>
<dbReference type="Proteomes" id="UP001162131">
    <property type="component" value="Unassembled WGS sequence"/>
</dbReference>
<name>A0AAU9K2J6_9CILI</name>
<evidence type="ECO:0000313" key="2">
    <source>
        <dbReference type="Proteomes" id="UP001162131"/>
    </source>
</evidence>
<protein>
    <submittedName>
        <fullName evidence="1">Uncharacterized protein</fullName>
    </submittedName>
</protein>
<comment type="caution">
    <text evidence="1">The sequence shown here is derived from an EMBL/GenBank/DDBJ whole genome shotgun (WGS) entry which is preliminary data.</text>
</comment>
<gene>
    <name evidence="1" type="ORF">BSTOLATCC_MIC53172</name>
</gene>
<accession>A0AAU9K2J6</accession>
<dbReference type="EMBL" id="CAJZBQ010000053">
    <property type="protein sequence ID" value="CAG9331092.1"/>
    <property type="molecule type" value="Genomic_DNA"/>
</dbReference>
<keyword evidence="2" id="KW-1185">Reference proteome</keyword>
<reference evidence="1" key="1">
    <citation type="submission" date="2021-09" db="EMBL/GenBank/DDBJ databases">
        <authorList>
            <consortium name="AG Swart"/>
            <person name="Singh M."/>
            <person name="Singh A."/>
            <person name="Seah K."/>
            <person name="Emmerich C."/>
        </authorList>
    </citation>
    <scope>NUCLEOTIDE SEQUENCE</scope>
    <source>
        <strain evidence="1">ATCC30299</strain>
    </source>
</reference>
<dbReference type="AlphaFoldDB" id="A0AAU9K2J6"/>
<evidence type="ECO:0000313" key="1">
    <source>
        <dbReference type="EMBL" id="CAG9331092.1"/>
    </source>
</evidence>
<proteinExistence type="predicted"/>
<sequence length="71" mass="8397">MWLTIKNYWLLPRHAHSSGDTSVHYFNICRKHSLKHEWSRKGGFGKGKALICVIWNKKIIYVWIILTSKSI</sequence>